<name>A0A255E9U3_9ACTN</name>
<dbReference type="Gene3D" id="2.40.70.10">
    <property type="entry name" value="Acid Proteases"/>
    <property type="match status" value="1"/>
</dbReference>
<evidence type="ECO:0000313" key="3">
    <source>
        <dbReference type="Proteomes" id="UP000216533"/>
    </source>
</evidence>
<organism evidence="2 3">
    <name type="scientific">Parenemella sanctibonifatiensis</name>
    <dbReference type="NCBI Taxonomy" id="2016505"/>
    <lineage>
        <taxon>Bacteria</taxon>
        <taxon>Bacillati</taxon>
        <taxon>Actinomycetota</taxon>
        <taxon>Actinomycetes</taxon>
        <taxon>Propionibacteriales</taxon>
        <taxon>Propionibacteriaceae</taxon>
        <taxon>Parenemella</taxon>
    </lineage>
</organism>
<evidence type="ECO:0000259" key="1">
    <source>
        <dbReference type="Pfam" id="PF05618"/>
    </source>
</evidence>
<dbReference type="AlphaFoldDB" id="A0A255E9U3"/>
<feature type="domain" description="Retropepsin-like aspartic endopeptidase" evidence="1">
    <location>
        <begin position="8"/>
        <end position="141"/>
    </location>
</feature>
<dbReference type="PANTHER" id="PTHR38037:SF2">
    <property type="entry name" value="ATP-DEPENDENT ZINC PROTEASE DOMAIN-CONTAINING PROTEIN-RELATED"/>
    <property type="match status" value="1"/>
</dbReference>
<gene>
    <name evidence="2" type="ORF">CGZ92_08170</name>
</gene>
<dbReference type="Pfam" id="PF05618">
    <property type="entry name" value="Zn_protease"/>
    <property type="match status" value="1"/>
</dbReference>
<dbReference type="Proteomes" id="UP000216533">
    <property type="component" value="Unassembled WGS sequence"/>
</dbReference>
<comment type="caution">
    <text evidence="2">The sequence shown here is derived from an EMBL/GenBank/DDBJ whole genome shotgun (WGS) entry which is preliminary data.</text>
</comment>
<dbReference type="EMBL" id="NMVI01000016">
    <property type="protein sequence ID" value="OYN87691.1"/>
    <property type="molecule type" value="Genomic_DNA"/>
</dbReference>
<dbReference type="InterPro" id="IPR021109">
    <property type="entry name" value="Peptidase_aspartic_dom_sf"/>
</dbReference>
<evidence type="ECO:0000313" key="2">
    <source>
        <dbReference type="EMBL" id="OYN87691.1"/>
    </source>
</evidence>
<dbReference type="SUPFAM" id="SSF50630">
    <property type="entry name" value="Acid proteases"/>
    <property type="match status" value="1"/>
</dbReference>
<dbReference type="PANTHER" id="PTHR38037">
    <property type="entry name" value="ZN_PROTEASE DOMAIN-CONTAINING PROTEIN"/>
    <property type="match status" value="1"/>
</dbReference>
<accession>A0A255E9U3</accession>
<sequence>METTDPTIVGWREWIRIPSLGVPWIKAKIDTGAKTSAIHAFDLRVVDRDGTDWLRFVLHPWQASAADAVQVELPVHDSRAVRSSSGHVEDRYVVSVPIELAGRELTAEVTLADRDEMGFRMLIGREALSQGFLVDPSLSYAGGRPPVAIRRKNRSVE</sequence>
<dbReference type="InterPro" id="IPR008503">
    <property type="entry name" value="Asp_endopeptidase"/>
</dbReference>
<reference evidence="2 3" key="1">
    <citation type="submission" date="2017-07" db="EMBL/GenBank/DDBJ databases">
        <title>Draft whole genome sequences of clinical Proprionibacteriaceae strains.</title>
        <authorList>
            <person name="Bernier A.-M."/>
            <person name="Bernard K."/>
            <person name="Domingo M.-C."/>
        </authorList>
    </citation>
    <scope>NUCLEOTIDE SEQUENCE [LARGE SCALE GENOMIC DNA]</scope>
    <source>
        <strain evidence="2 3">NML 160184</strain>
    </source>
</reference>
<proteinExistence type="predicted"/>
<protein>
    <recommendedName>
        <fullName evidence="1">Retropepsin-like aspartic endopeptidase domain-containing protein</fullName>
    </recommendedName>
</protein>